<gene>
    <name evidence="1" type="ORF">ZEAMMB73_Zm00001d015380</name>
</gene>
<dbReference type="EMBL" id="CM000781">
    <property type="protein sequence ID" value="AQK68748.1"/>
    <property type="molecule type" value="Genomic_DNA"/>
</dbReference>
<protein>
    <submittedName>
        <fullName evidence="1">Uncharacterized protein</fullName>
    </submittedName>
</protein>
<accession>A0A1D6H1J2</accession>
<dbReference type="AlphaFoldDB" id="A0A1D6H1J2"/>
<sequence length="55" mass="6170">MRYCALVEMYISSHHICIPFATVVTSHGTIYESNCYNIGNPCNYTISIGISCFCQ</sequence>
<organism evidence="1">
    <name type="scientific">Zea mays</name>
    <name type="common">Maize</name>
    <dbReference type="NCBI Taxonomy" id="4577"/>
    <lineage>
        <taxon>Eukaryota</taxon>
        <taxon>Viridiplantae</taxon>
        <taxon>Streptophyta</taxon>
        <taxon>Embryophyta</taxon>
        <taxon>Tracheophyta</taxon>
        <taxon>Spermatophyta</taxon>
        <taxon>Magnoliopsida</taxon>
        <taxon>Liliopsida</taxon>
        <taxon>Poales</taxon>
        <taxon>Poaceae</taxon>
        <taxon>PACMAD clade</taxon>
        <taxon>Panicoideae</taxon>
        <taxon>Andropogonodae</taxon>
        <taxon>Andropogoneae</taxon>
        <taxon>Tripsacinae</taxon>
        <taxon>Zea</taxon>
    </lineage>
</organism>
<proteinExistence type="predicted"/>
<evidence type="ECO:0000313" key="1">
    <source>
        <dbReference type="EMBL" id="AQK68748.1"/>
    </source>
</evidence>
<reference evidence="1" key="1">
    <citation type="submission" date="2015-12" db="EMBL/GenBank/DDBJ databases">
        <title>Update maize B73 reference genome by single molecule sequencing technologies.</title>
        <authorList>
            <consortium name="Maize Genome Sequencing Project"/>
            <person name="Ware D."/>
        </authorList>
    </citation>
    <scope>NUCLEOTIDE SEQUENCE</scope>
    <source>
        <tissue evidence="1">Seedling</tissue>
    </source>
</reference>
<dbReference type="InParanoid" id="A0A1D6H1J2"/>
<name>A0A1D6H1J2_MAIZE</name>